<dbReference type="PANTHER" id="PTHR46623">
    <property type="entry name" value="CARBOXYMETHYLENEBUTENOLIDASE-RELATED"/>
    <property type="match status" value="1"/>
</dbReference>
<evidence type="ECO:0000313" key="2">
    <source>
        <dbReference type="EMBL" id="MDZ5460179.1"/>
    </source>
</evidence>
<dbReference type="Pfam" id="PF01738">
    <property type="entry name" value="DLH"/>
    <property type="match status" value="1"/>
</dbReference>
<dbReference type="InterPro" id="IPR002925">
    <property type="entry name" value="Dienelactn_hydro"/>
</dbReference>
<name>A0ABU5IMQ7_9BURK</name>
<evidence type="ECO:0000313" key="3">
    <source>
        <dbReference type="Proteomes" id="UP001293718"/>
    </source>
</evidence>
<feature type="domain" description="Dienelactone hydrolase" evidence="1">
    <location>
        <begin position="14"/>
        <end position="219"/>
    </location>
</feature>
<dbReference type="SUPFAM" id="SSF53474">
    <property type="entry name" value="alpha/beta-Hydrolases"/>
    <property type="match status" value="1"/>
</dbReference>
<dbReference type="InterPro" id="IPR051049">
    <property type="entry name" value="Dienelactone_hydrolase-like"/>
</dbReference>
<sequence length="221" mass="23949">MPVQELQAADGHRFGAFVARPQGTPRGALVVLQEIFGVNSHIRAVAERYAAEGYVAIAPALFDRLQRGVELGYTEDDVQRGRELKMASKQDLALLDIAAAVAEGAQAGKVGIVGYCWGGLMTWLAACKVDGLSAAISYYGAGIPDQAALQPRCPVLMHFGERDHLIPQPQVQAFTQARPEVEVHVYPADHGFNCDQRAAFEPASADLARQRTLDFLQRHVG</sequence>
<protein>
    <submittedName>
        <fullName evidence="2">Dienelactone hydrolase family protein</fullName>
        <ecNumber evidence="2">3.1.-.-</ecNumber>
    </submittedName>
</protein>
<keyword evidence="2" id="KW-0378">Hydrolase</keyword>
<dbReference type="EC" id="3.1.-.-" evidence="2"/>
<evidence type="ECO:0000259" key="1">
    <source>
        <dbReference type="Pfam" id="PF01738"/>
    </source>
</evidence>
<dbReference type="RefSeq" id="WP_066330698.1">
    <property type="nucleotide sequence ID" value="NZ_JAXOJX010000060.1"/>
</dbReference>
<dbReference type="InterPro" id="IPR029058">
    <property type="entry name" value="AB_hydrolase_fold"/>
</dbReference>
<comment type="caution">
    <text evidence="2">The sequence shown here is derived from an EMBL/GenBank/DDBJ whole genome shotgun (WGS) entry which is preliminary data.</text>
</comment>
<gene>
    <name evidence="2" type="ORF">SM757_26725</name>
</gene>
<dbReference type="GO" id="GO:0016787">
    <property type="term" value="F:hydrolase activity"/>
    <property type="evidence" value="ECO:0007669"/>
    <property type="project" value="UniProtKB-KW"/>
</dbReference>
<proteinExistence type="predicted"/>
<dbReference type="Gene3D" id="3.40.50.1820">
    <property type="entry name" value="alpha/beta hydrolase"/>
    <property type="match status" value="1"/>
</dbReference>
<dbReference type="PANTHER" id="PTHR46623:SF6">
    <property type="entry name" value="ALPHA_BETA-HYDROLASES SUPERFAMILY PROTEIN"/>
    <property type="match status" value="1"/>
</dbReference>
<keyword evidence="3" id="KW-1185">Reference proteome</keyword>
<accession>A0ABU5IMQ7</accession>
<reference evidence="2 3" key="1">
    <citation type="submission" date="2023-11" db="EMBL/GenBank/DDBJ databases">
        <title>Draft genome of Azohydromonas lata strain H1 (DSM1123), a polyhydroxyalkanoate producer.</title>
        <authorList>
            <person name="Traversa D."/>
            <person name="D'Addabbo P."/>
            <person name="Pazzani C."/>
            <person name="Manzari C."/>
            <person name="Chiara M."/>
            <person name="Scrascia M."/>
        </authorList>
    </citation>
    <scope>NUCLEOTIDE SEQUENCE [LARGE SCALE GENOMIC DNA]</scope>
    <source>
        <strain evidence="2 3">H1</strain>
    </source>
</reference>
<dbReference type="Proteomes" id="UP001293718">
    <property type="component" value="Unassembled WGS sequence"/>
</dbReference>
<dbReference type="EMBL" id="JAXOJX010000060">
    <property type="protein sequence ID" value="MDZ5460179.1"/>
    <property type="molecule type" value="Genomic_DNA"/>
</dbReference>
<organism evidence="2 3">
    <name type="scientific">Azohydromonas lata</name>
    <dbReference type="NCBI Taxonomy" id="45677"/>
    <lineage>
        <taxon>Bacteria</taxon>
        <taxon>Pseudomonadati</taxon>
        <taxon>Pseudomonadota</taxon>
        <taxon>Betaproteobacteria</taxon>
        <taxon>Burkholderiales</taxon>
        <taxon>Sphaerotilaceae</taxon>
        <taxon>Azohydromonas</taxon>
    </lineage>
</organism>